<dbReference type="CDD" id="cd17535">
    <property type="entry name" value="REC_NarL-like"/>
    <property type="match status" value="1"/>
</dbReference>
<evidence type="ECO:0000313" key="4">
    <source>
        <dbReference type="EMBL" id="OFW56332.1"/>
    </source>
</evidence>
<feature type="modified residue" description="4-aspartylphosphate" evidence="2">
    <location>
        <position position="89"/>
    </location>
</feature>
<dbReference type="Gene3D" id="3.40.50.2300">
    <property type="match status" value="1"/>
</dbReference>
<dbReference type="PANTHER" id="PTHR43214:SF43">
    <property type="entry name" value="TWO-COMPONENT RESPONSE REGULATOR"/>
    <property type="match status" value="1"/>
</dbReference>
<organism evidence="4 5">
    <name type="scientific">Candidatus Solincola sediminis</name>
    <dbReference type="NCBI Taxonomy" id="1797199"/>
    <lineage>
        <taxon>Bacteria</taxon>
        <taxon>Bacillati</taxon>
        <taxon>Actinomycetota</taxon>
        <taxon>Candidatus Geothermincolia</taxon>
        <taxon>Candidatus Geothermincolales</taxon>
        <taxon>Candidatus Geothermincolaceae</taxon>
        <taxon>Candidatus Solincola</taxon>
    </lineage>
</organism>
<dbReference type="STRING" id="1797197.A2Y75_03795"/>
<dbReference type="InterPro" id="IPR001789">
    <property type="entry name" value="Sig_transdc_resp-reg_receiver"/>
</dbReference>
<dbReference type="EMBL" id="MELK01000047">
    <property type="protein sequence ID" value="OFW56332.1"/>
    <property type="molecule type" value="Genomic_DNA"/>
</dbReference>
<dbReference type="AlphaFoldDB" id="A0A1F2WHK2"/>
<dbReference type="InterPro" id="IPR011006">
    <property type="entry name" value="CheY-like_superfamily"/>
</dbReference>
<dbReference type="GO" id="GO:0003677">
    <property type="term" value="F:DNA binding"/>
    <property type="evidence" value="ECO:0007669"/>
    <property type="project" value="UniProtKB-KW"/>
</dbReference>
<keyword evidence="2" id="KW-0597">Phosphoprotein</keyword>
<dbReference type="Proteomes" id="UP000177876">
    <property type="component" value="Unassembled WGS sequence"/>
</dbReference>
<evidence type="ECO:0000313" key="5">
    <source>
        <dbReference type="Proteomes" id="UP000177876"/>
    </source>
</evidence>
<feature type="domain" description="Response regulatory" evidence="3">
    <location>
        <begin position="38"/>
        <end position="154"/>
    </location>
</feature>
<name>A0A1F2WHK2_9ACTN</name>
<keyword evidence="1" id="KW-0238">DNA-binding</keyword>
<dbReference type="InterPro" id="IPR039420">
    <property type="entry name" value="WalR-like"/>
</dbReference>
<dbReference type="Pfam" id="PF00072">
    <property type="entry name" value="Response_reg"/>
    <property type="match status" value="1"/>
</dbReference>
<evidence type="ECO:0000259" key="3">
    <source>
        <dbReference type="PROSITE" id="PS50110"/>
    </source>
</evidence>
<accession>A0A1F2WHK2</accession>
<dbReference type="InterPro" id="IPR058245">
    <property type="entry name" value="NreC/VraR/RcsB-like_REC"/>
</dbReference>
<proteinExistence type="predicted"/>
<reference evidence="4 5" key="1">
    <citation type="journal article" date="2016" name="Nat. Commun.">
        <title>Thousands of microbial genomes shed light on interconnected biogeochemical processes in an aquifer system.</title>
        <authorList>
            <person name="Anantharaman K."/>
            <person name="Brown C.T."/>
            <person name="Hug L.A."/>
            <person name="Sharon I."/>
            <person name="Castelle C.J."/>
            <person name="Probst A.J."/>
            <person name="Thomas B.C."/>
            <person name="Singh A."/>
            <person name="Wilkins M.J."/>
            <person name="Karaoz U."/>
            <person name="Brodie E.L."/>
            <person name="Williams K.H."/>
            <person name="Hubbard S.S."/>
            <person name="Banfield J.F."/>
        </authorList>
    </citation>
    <scope>NUCLEOTIDE SEQUENCE [LARGE SCALE GENOMIC DNA]</scope>
</reference>
<dbReference type="GO" id="GO:0000160">
    <property type="term" value="P:phosphorelay signal transduction system"/>
    <property type="evidence" value="ECO:0007669"/>
    <property type="project" value="InterPro"/>
</dbReference>
<dbReference type="PANTHER" id="PTHR43214">
    <property type="entry name" value="TWO-COMPONENT RESPONSE REGULATOR"/>
    <property type="match status" value="1"/>
</dbReference>
<dbReference type="SMART" id="SM00448">
    <property type="entry name" value="REC"/>
    <property type="match status" value="1"/>
</dbReference>
<dbReference type="PROSITE" id="PS50110">
    <property type="entry name" value="RESPONSE_REGULATORY"/>
    <property type="match status" value="1"/>
</dbReference>
<gene>
    <name evidence="4" type="ORF">A2Y75_03795</name>
</gene>
<protein>
    <recommendedName>
        <fullName evidence="3">Response regulatory domain-containing protein</fullName>
    </recommendedName>
</protein>
<evidence type="ECO:0000256" key="2">
    <source>
        <dbReference type="PROSITE-ProRule" id="PRU00169"/>
    </source>
</evidence>
<evidence type="ECO:0000256" key="1">
    <source>
        <dbReference type="ARBA" id="ARBA00023125"/>
    </source>
</evidence>
<comment type="caution">
    <text evidence="4">The sequence shown here is derived from an EMBL/GenBank/DDBJ whole genome shotgun (WGS) entry which is preliminary data.</text>
</comment>
<dbReference type="SUPFAM" id="SSF52172">
    <property type="entry name" value="CheY-like"/>
    <property type="match status" value="1"/>
</dbReference>
<sequence>MLKSLSDAAEKGNRTGEARLRLIQNPLARKMTGGNMIRVLVVDDHQIVRRGVRQILDEEADMEVGGEASNIAELMERIDQAQWDVILLDVSLPDGNGLEALKDIKLMRPDTKVIILSMHDEGQYAIHALREGAKGYITKGGAVEEVVQAIRKVSRGLRYVSPSLAEKFFEAYEE</sequence>